<evidence type="ECO:0000259" key="6">
    <source>
        <dbReference type="SMART" id="SM00928"/>
    </source>
</evidence>
<dbReference type="SMART" id="SM00928">
    <property type="entry name" value="NADH_4Fe-4S"/>
    <property type="match status" value="1"/>
</dbReference>
<dbReference type="GO" id="GO:0051539">
    <property type="term" value="F:4 iron, 4 sulfur cluster binding"/>
    <property type="evidence" value="ECO:0007669"/>
    <property type="project" value="UniProtKB-KW"/>
</dbReference>
<dbReference type="PANTHER" id="PTHR43578">
    <property type="entry name" value="NADH-QUINONE OXIDOREDUCTASE SUBUNIT F"/>
    <property type="match status" value="1"/>
</dbReference>
<keyword evidence="2" id="KW-0004">4Fe-4S</keyword>
<keyword evidence="3" id="KW-0479">Metal-binding</keyword>
<sequence length="407" mass="44190">MAEEMRIVLRNYGKIDPLKIDDYMAAGGYKSLEKARSMKQTEVIEEVKKSNLRGRGGAGFNAGMKWNFSYQVQSEEKYVVCNADEGEPGTYKDRIIMENDPQSVIEGMAICGYAIGSKKGYIYCRGEYPYVVDTLNQAIAQAKAKGVLGDFDVEVRMGGGAYVCGEESALIESIEGHRGEPRFKPPFPPVIGLWQKPTIVNNVETFANIPIIIEKGGDWYKAIGAPNYPGTKVLTLTGDVNNRTFFEVPTNTTIREVIFGLGGGIAGGKKFKAVQIGGTSGGFIPESNLDTPIDFDSMNSIGAVLGSGAVFVMDESRDIVDVVARIAKFFEHESCGKCSPCREGTKRMHEMMERLNAGEGSAEDVELLGRLGKVMSVACLCGLGQAAPAPVLTTIKNFNADYQAKFN</sequence>
<evidence type="ECO:0000256" key="1">
    <source>
        <dbReference type="ARBA" id="ARBA00007523"/>
    </source>
</evidence>
<dbReference type="PANTHER" id="PTHR43578:SF3">
    <property type="entry name" value="NADH-QUINONE OXIDOREDUCTASE SUBUNIT F"/>
    <property type="match status" value="1"/>
</dbReference>
<dbReference type="AlphaFoldDB" id="A0A354YTR3"/>
<dbReference type="GO" id="GO:0008137">
    <property type="term" value="F:NADH dehydrogenase (ubiquinone) activity"/>
    <property type="evidence" value="ECO:0007669"/>
    <property type="project" value="InterPro"/>
</dbReference>
<keyword evidence="4" id="KW-0408">Iron</keyword>
<evidence type="ECO:0000256" key="4">
    <source>
        <dbReference type="ARBA" id="ARBA00023004"/>
    </source>
</evidence>
<dbReference type="SUPFAM" id="SSF142019">
    <property type="entry name" value="Nqo1 FMN-binding domain-like"/>
    <property type="match status" value="1"/>
</dbReference>
<dbReference type="InterPro" id="IPR011538">
    <property type="entry name" value="Nuo51_FMN-bd"/>
</dbReference>
<keyword evidence="5" id="KW-0411">Iron-sulfur</keyword>
<dbReference type="GO" id="GO:0010181">
    <property type="term" value="F:FMN binding"/>
    <property type="evidence" value="ECO:0007669"/>
    <property type="project" value="InterPro"/>
</dbReference>
<name>A0A354YTR3_9FIRM</name>
<dbReference type="GO" id="GO:0046872">
    <property type="term" value="F:metal ion binding"/>
    <property type="evidence" value="ECO:0007669"/>
    <property type="project" value="UniProtKB-KW"/>
</dbReference>
<gene>
    <name evidence="7" type="ORF">DDZ44_02085</name>
</gene>
<dbReference type="InterPro" id="IPR037207">
    <property type="entry name" value="Nuop51_4Fe4S-bd_sf"/>
</dbReference>
<dbReference type="Gene3D" id="1.20.1440.230">
    <property type="entry name" value="NADH-ubiquinone oxidoreductase 51kDa subunit, iron-sulphur binding domain"/>
    <property type="match status" value="1"/>
</dbReference>
<accession>A0A354YTR3</accession>
<protein>
    <submittedName>
        <fullName evidence="7">NADH-quinone oxidoreductase subunit NuoF</fullName>
    </submittedName>
</protein>
<dbReference type="FunFam" id="3.40.50.11540:FF:000001">
    <property type="entry name" value="NADH dehydrogenase [ubiquinone] flavoprotein 1, mitochondrial"/>
    <property type="match status" value="1"/>
</dbReference>
<evidence type="ECO:0000313" key="8">
    <source>
        <dbReference type="Proteomes" id="UP000263273"/>
    </source>
</evidence>
<dbReference type="InterPro" id="IPR001949">
    <property type="entry name" value="NADH-UbQ_OxRdtase_51kDa_CS"/>
</dbReference>
<dbReference type="InterPro" id="IPR019575">
    <property type="entry name" value="Nuop51_4Fe4S-bd"/>
</dbReference>
<comment type="caution">
    <text evidence="7">The sequence shown here is derived from an EMBL/GenBank/DDBJ whole genome shotgun (WGS) entry which is preliminary data.</text>
</comment>
<dbReference type="FunFam" id="1.20.1440.230:FF:000001">
    <property type="entry name" value="Mitochondrial NADH dehydrogenase flavoprotein 1"/>
    <property type="match status" value="1"/>
</dbReference>
<reference evidence="7 8" key="1">
    <citation type="journal article" date="2018" name="Nat. Biotechnol.">
        <title>A standardized bacterial taxonomy based on genome phylogeny substantially revises the tree of life.</title>
        <authorList>
            <person name="Parks D.H."/>
            <person name="Chuvochina M."/>
            <person name="Waite D.W."/>
            <person name="Rinke C."/>
            <person name="Skarshewski A."/>
            <person name="Chaumeil P.A."/>
            <person name="Hugenholtz P."/>
        </authorList>
    </citation>
    <scope>NUCLEOTIDE SEQUENCE [LARGE SCALE GENOMIC DNA]</scope>
    <source>
        <strain evidence="7">UBA10948</strain>
    </source>
</reference>
<dbReference type="Gene3D" id="3.10.20.600">
    <property type="match status" value="1"/>
</dbReference>
<dbReference type="Gene3D" id="3.40.50.11540">
    <property type="entry name" value="NADH-ubiquinone oxidoreductase 51kDa subunit"/>
    <property type="match status" value="1"/>
</dbReference>
<dbReference type="SUPFAM" id="SSF140490">
    <property type="entry name" value="Nqo1C-terminal domain-like"/>
    <property type="match status" value="1"/>
</dbReference>
<organism evidence="7 8">
    <name type="scientific">Syntrophomonas wolfei</name>
    <dbReference type="NCBI Taxonomy" id="863"/>
    <lineage>
        <taxon>Bacteria</taxon>
        <taxon>Bacillati</taxon>
        <taxon>Bacillota</taxon>
        <taxon>Clostridia</taxon>
        <taxon>Eubacteriales</taxon>
        <taxon>Syntrophomonadaceae</taxon>
        <taxon>Syntrophomonas</taxon>
    </lineage>
</organism>
<evidence type="ECO:0000256" key="3">
    <source>
        <dbReference type="ARBA" id="ARBA00022723"/>
    </source>
</evidence>
<proteinExistence type="inferred from homology"/>
<dbReference type="STRING" id="378794.GCA_001570625_01219"/>
<dbReference type="RefSeq" id="WP_276621362.1">
    <property type="nucleotide sequence ID" value="NZ_DHSN01000082.1"/>
</dbReference>
<comment type="similarity">
    <text evidence="1">Belongs to the complex I 51 kDa subunit family.</text>
</comment>
<dbReference type="SUPFAM" id="SSF142984">
    <property type="entry name" value="Nqo1 middle domain-like"/>
    <property type="match status" value="1"/>
</dbReference>
<dbReference type="InterPro" id="IPR037225">
    <property type="entry name" value="Nuo51_FMN-bd_sf"/>
</dbReference>
<dbReference type="Gene3D" id="6.10.250.1450">
    <property type="match status" value="1"/>
</dbReference>
<evidence type="ECO:0000256" key="2">
    <source>
        <dbReference type="ARBA" id="ARBA00022485"/>
    </source>
</evidence>
<feature type="domain" description="NADH-ubiquinone oxidoreductase 51kDa subunit iron-sulphur binding" evidence="6">
    <location>
        <begin position="320"/>
        <end position="365"/>
    </location>
</feature>
<evidence type="ECO:0000313" key="7">
    <source>
        <dbReference type="EMBL" id="HBK52715.1"/>
    </source>
</evidence>
<dbReference type="EMBL" id="DNZF01000043">
    <property type="protein sequence ID" value="HBK52715.1"/>
    <property type="molecule type" value="Genomic_DNA"/>
</dbReference>
<dbReference type="Pfam" id="PF10589">
    <property type="entry name" value="NADH_4Fe-4S"/>
    <property type="match status" value="1"/>
</dbReference>
<dbReference type="PROSITE" id="PS00645">
    <property type="entry name" value="COMPLEX1_51K_2"/>
    <property type="match status" value="1"/>
</dbReference>
<dbReference type="Proteomes" id="UP000263273">
    <property type="component" value="Unassembled WGS sequence"/>
</dbReference>
<evidence type="ECO:0000256" key="5">
    <source>
        <dbReference type="ARBA" id="ARBA00023014"/>
    </source>
</evidence>
<dbReference type="NCBIfam" id="NF010120">
    <property type="entry name" value="PRK13596.1"/>
    <property type="match status" value="1"/>
</dbReference>
<dbReference type="Pfam" id="PF01512">
    <property type="entry name" value="Complex1_51K"/>
    <property type="match status" value="1"/>
</dbReference>